<name>A0A482T7R4_9EURY</name>
<dbReference type="Proteomes" id="UP000294028">
    <property type="component" value="Unassembled WGS sequence"/>
</dbReference>
<evidence type="ECO:0000313" key="3">
    <source>
        <dbReference type="Proteomes" id="UP000294028"/>
    </source>
</evidence>
<organism evidence="2 3">
    <name type="scientific">Halogeometricum borinquense</name>
    <dbReference type="NCBI Taxonomy" id="60847"/>
    <lineage>
        <taxon>Archaea</taxon>
        <taxon>Methanobacteriati</taxon>
        <taxon>Methanobacteriota</taxon>
        <taxon>Stenosarchaea group</taxon>
        <taxon>Halobacteria</taxon>
        <taxon>Halobacteriales</taxon>
        <taxon>Haloferacaceae</taxon>
        <taxon>Halogeometricum</taxon>
    </lineage>
</organism>
<dbReference type="GeneID" id="9989130"/>
<dbReference type="AlphaFoldDB" id="A0A482T7R4"/>
<accession>A0A482T7R4</accession>
<feature type="region of interest" description="Disordered" evidence="1">
    <location>
        <begin position="1"/>
        <end position="21"/>
    </location>
</feature>
<dbReference type="InterPro" id="IPR048925">
    <property type="entry name" value="RdfA"/>
</dbReference>
<dbReference type="Pfam" id="PF21811">
    <property type="entry name" value="RdfA"/>
    <property type="match status" value="1"/>
</dbReference>
<dbReference type="EMBL" id="RZHH01000003">
    <property type="protein sequence ID" value="RYJ08665.1"/>
    <property type="molecule type" value="Genomic_DNA"/>
</dbReference>
<evidence type="ECO:0000256" key="1">
    <source>
        <dbReference type="SAM" id="MobiDB-lite"/>
    </source>
</evidence>
<gene>
    <name evidence="2" type="ORF">ELS19_19490</name>
</gene>
<dbReference type="OMA" id="VAVWITC"/>
<dbReference type="RefSeq" id="WP_006055958.1">
    <property type="nucleotide sequence ID" value="NZ_JAXCMF010000020.1"/>
</dbReference>
<comment type="caution">
    <text evidence="2">The sequence shown here is derived from an EMBL/GenBank/DDBJ whole genome shotgun (WGS) entry which is preliminary data.</text>
</comment>
<proteinExistence type="predicted"/>
<evidence type="ECO:0000313" key="2">
    <source>
        <dbReference type="EMBL" id="RYJ08665.1"/>
    </source>
</evidence>
<reference evidence="2 3" key="1">
    <citation type="submission" date="2018-12" db="EMBL/GenBank/DDBJ databases">
        <title>Genome analysis provides insights into bioremediation potentialities of Halogeometricum borinquense strain N11.</title>
        <authorList>
            <person name="Najjari A."/>
            <person name="Youssef N."/>
            <person name="Fhoula I."/>
            <person name="Ben Dhia O."/>
            <person name="Mahjoubi M."/>
            <person name="Ouzari H.I."/>
            <person name="Cherif A."/>
        </authorList>
    </citation>
    <scope>NUCLEOTIDE SEQUENCE [LARGE SCALE GENOMIC DNA]</scope>
    <source>
        <strain evidence="2 3">N11</strain>
    </source>
</reference>
<protein>
    <submittedName>
        <fullName evidence="2">Uncharacterized protein</fullName>
    </submittedName>
</protein>
<sequence>MGKSSTSPSRRGGKGPKIERVAERYSITGLGDELVERWRGDQGEQESLRTLADDVNVRIIEAALRQAGEHPVDGEAENFYRLLTSDDVTAGNQTDARNTLASKNIDTERLEADFISYQSVYNYLKRHRNVEREDDGSSTNGDGFRTVKKISNRLRSVTEDAVDRVAANEDVTVGSPEVSVDVRIVCTDCDVRLTPDEFVEGGCRCE</sequence>